<dbReference type="EMBL" id="UZAL01030495">
    <property type="protein sequence ID" value="VDP54064.1"/>
    <property type="molecule type" value="Genomic_DNA"/>
</dbReference>
<sequence length="88" mass="10578">MQFFVDELLILYTVNCFIKPQLSHRTIHFVKRSLGIFIIVYPKYLQTIGFTFSVQAIQNLKHEQHVELTHLANNEFFYILVFRIVFKQ</sequence>
<dbReference type="Proteomes" id="UP000269396">
    <property type="component" value="Unassembled WGS sequence"/>
</dbReference>
<dbReference type="AlphaFoldDB" id="A0A183P7L6"/>
<accession>A0A183P7L6</accession>
<gene>
    <name evidence="1" type="ORF">SMTD_LOCUS10352</name>
</gene>
<name>A0A183P7L6_9TREM</name>
<organism evidence="1 2">
    <name type="scientific">Schistosoma mattheei</name>
    <dbReference type="NCBI Taxonomy" id="31246"/>
    <lineage>
        <taxon>Eukaryota</taxon>
        <taxon>Metazoa</taxon>
        <taxon>Spiralia</taxon>
        <taxon>Lophotrochozoa</taxon>
        <taxon>Platyhelminthes</taxon>
        <taxon>Trematoda</taxon>
        <taxon>Digenea</taxon>
        <taxon>Strigeidida</taxon>
        <taxon>Schistosomatoidea</taxon>
        <taxon>Schistosomatidae</taxon>
        <taxon>Schistosoma</taxon>
    </lineage>
</organism>
<evidence type="ECO:0000313" key="1">
    <source>
        <dbReference type="EMBL" id="VDP54064.1"/>
    </source>
</evidence>
<proteinExistence type="predicted"/>
<evidence type="ECO:0000313" key="2">
    <source>
        <dbReference type="Proteomes" id="UP000269396"/>
    </source>
</evidence>
<keyword evidence="2" id="KW-1185">Reference proteome</keyword>
<protein>
    <submittedName>
        <fullName evidence="1">Uncharacterized protein</fullName>
    </submittedName>
</protein>
<reference evidence="1 2" key="1">
    <citation type="submission" date="2018-11" db="EMBL/GenBank/DDBJ databases">
        <authorList>
            <consortium name="Pathogen Informatics"/>
        </authorList>
    </citation>
    <scope>NUCLEOTIDE SEQUENCE [LARGE SCALE GENOMIC DNA]</scope>
    <source>
        <strain>Denwood</strain>
        <strain evidence="2">Zambia</strain>
    </source>
</reference>